<reference evidence="2 3" key="1">
    <citation type="submission" date="2016-07" db="EMBL/GenBank/DDBJ databases">
        <title>Pervasive Adenine N6-methylation of Active Genes in Fungi.</title>
        <authorList>
            <consortium name="DOE Joint Genome Institute"/>
            <person name="Mondo S.J."/>
            <person name="Dannebaum R.O."/>
            <person name="Kuo R.C."/>
            <person name="Labutti K."/>
            <person name="Haridas S."/>
            <person name="Kuo A."/>
            <person name="Salamov A."/>
            <person name="Ahrendt S.R."/>
            <person name="Lipzen A."/>
            <person name="Sullivan W."/>
            <person name="Andreopoulos W.B."/>
            <person name="Clum A."/>
            <person name="Lindquist E."/>
            <person name="Daum C."/>
            <person name="Ramamoorthy G.K."/>
            <person name="Gryganskyi A."/>
            <person name="Culley D."/>
            <person name="Magnuson J.K."/>
            <person name="James T.Y."/>
            <person name="O'Malley M.A."/>
            <person name="Stajich J.E."/>
            <person name="Spatafora J.W."/>
            <person name="Visel A."/>
            <person name="Grigoriev I.V."/>
        </authorList>
    </citation>
    <scope>NUCLEOTIDE SEQUENCE [LARGE SCALE GENOMIC DNA]</scope>
    <source>
        <strain evidence="2 3">12-1054</strain>
    </source>
</reference>
<accession>A0A1Y2FG54</accession>
<feature type="transmembrane region" description="Helical" evidence="1">
    <location>
        <begin position="133"/>
        <end position="153"/>
    </location>
</feature>
<protein>
    <submittedName>
        <fullName evidence="2">Uncharacterized protein</fullName>
    </submittedName>
</protein>
<keyword evidence="1" id="KW-0472">Membrane</keyword>
<organism evidence="2 3">
    <name type="scientific">Protomyces lactucae-debilis</name>
    <dbReference type="NCBI Taxonomy" id="2754530"/>
    <lineage>
        <taxon>Eukaryota</taxon>
        <taxon>Fungi</taxon>
        <taxon>Dikarya</taxon>
        <taxon>Ascomycota</taxon>
        <taxon>Taphrinomycotina</taxon>
        <taxon>Taphrinomycetes</taxon>
        <taxon>Taphrinales</taxon>
        <taxon>Protomycetaceae</taxon>
        <taxon>Protomyces</taxon>
    </lineage>
</organism>
<comment type="caution">
    <text evidence="2">The sequence shown here is derived from an EMBL/GenBank/DDBJ whole genome shotgun (WGS) entry which is preliminary data.</text>
</comment>
<dbReference type="Proteomes" id="UP000193685">
    <property type="component" value="Unassembled WGS sequence"/>
</dbReference>
<gene>
    <name evidence="2" type="ORF">BCR37DRAFT_392800</name>
</gene>
<dbReference type="RefSeq" id="XP_040725468.1">
    <property type="nucleotide sequence ID" value="XM_040871203.1"/>
</dbReference>
<dbReference type="AlphaFoldDB" id="A0A1Y2FG54"/>
<sequence length="208" mass="23337">MYSYSCAFCTTRSIQTSFGYAAKPIKLDQISAPTPGASFSTADSILILFLLILLFCLWITILSPSRLLPAACYIDEETSPTLDKVHASSAQDSSLQQRISDTLDRIELLIESVERRFLSGPTQTSFDEDHQQYWLTIPSSFFLCILFRLVLCVSSDARRFQGRILLHGGLPRYALCDPCKELAYMEDVMAVPPYTEHEDPGDVIIAIH</sequence>
<keyword evidence="1" id="KW-0812">Transmembrane</keyword>
<evidence type="ECO:0000313" key="2">
    <source>
        <dbReference type="EMBL" id="ORY82597.1"/>
    </source>
</evidence>
<name>A0A1Y2FG54_PROLT</name>
<evidence type="ECO:0000313" key="3">
    <source>
        <dbReference type="Proteomes" id="UP000193685"/>
    </source>
</evidence>
<dbReference type="GeneID" id="63787802"/>
<proteinExistence type="predicted"/>
<feature type="transmembrane region" description="Helical" evidence="1">
    <location>
        <begin position="45"/>
        <end position="63"/>
    </location>
</feature>
<dbReference type="EMBL" id="MCFI01000009">
    <property type="protein sequence ID" value="ORY82597.1"/>
    <property type="molecule type" value="Genomic_DNA"/>
</dbReference>
<evidence type="ECO:0000256" key="1">
    <source>
        <dbReference type="SAM" id="Phobius"/>
    </source>
</evidence>
<keyword evidence="1" id="KW-1133">Transmembrane helix</keyword>
<keyword evidence="3" id="KW-1185">Reference proteome</keyword>